<keyword evidence="9" id="KW-0503">Monooxygenase</keyword>
<dbReference type="InterPro" id="IPR050651">
    <property type="entry name" value="Plant_Cytochrome_P450_Monoox"/>
</dbReference>
<keyword evidence="3" id="KW-0349">Heme</keyword>
<accession>A0A834WFJ3</accession>
<organism evidence="11 12">
    <name type="scientific">Senna tora</name>
    <dbReference type="NCBI Taxonomy" id="362788"/>
    <lineage>
        <taxon>Eukaryota</taxon>
        <taxon>Viridiplantae</taxon>
        <taxon>Streptophyta</taxon>
        <taxon>Embryophyta</taxon>
        <taxon>Tracheophyta</taxon>
        <taxon>Spermatophyta</taxon>
        <taxon>Magnoliopsida</taxon>
        <taxon>eudicotyledons</taxon>
        <taxon>Gunneridae</taxon>
        <taxon>Pentapetalae</taxon>
        <taxon>rosids</taxon>
        <taxon>fabids</taxon>
        <taxon>Fabales</taxon>
        <taxon>Fabaceae</taxon>
        <taxon>Caesalpinioideae</taxon>
        <taxon>Cassia clade</taxon>
        <taxon>Senna</taxon>
    </lineage>
</organism>
<evidence type="ECO:0000256" key="4">
    <source>
        <dbReference type="ARBA" id="ARBA00022692"/>
    </source>
</evidence>
<dbReference type="GO" id="GO:0005506">
    <property type="term" value="F:iron ion binding"/>
    <property type="evidence" value="ECO:0007669"/>
    <property type="project" value="InterPro"/>
</dbReference>
<reference evidence="11" key="1">
    <citation type="submission" date="2020-09" db="EMBL/GenBank/DDBJ databases">
        <title>Genome-Enabled Discovery of Anthraquinone Biosynthesis in Senna tora.</title>
        <authorList>
            <person name="Kang S.-H."/>
            <person name="Pandey R.P."/>
            <person name="Lee C.-M."/>
            <person name="Sim J.-S."/>
            <person name="Jeong J.-T."/>
            <person name="Choi B.-S."/>
            <person name="Jung M."/>
            <person name="Ginzburg D."/>
            <person name="Zhao K."/>
            <person name="Won S.Y."/>
            <person name="Oh T.-J."/>
            <person name="Yu Y."/>
            <person name="Kim N.-H."/>
            <person name="Lee O.R."/>
            <person name="Lee T.-H."/>
            <person name="Bashyal P."/>
            <person name="Kim T.-S."/>
            <person name="Lee W.-H."/>
            <person name="Kawkins C."/>
            <person name="Kim C.-K."/>
            <person name="Kim J.S."/>
            <person name="Ahn B.O."/>
            <person name="Rhee S.Y."/>
            <person name="Sohng J.K."/>
        </authorList>
    </citation>
    <scope>NUCLEOTIDE SEQUENCE</scope>
    <source>
        <tissue evidence="11">Leaf</tissue>
    </source>
</reference>
<comment type="subcellular location">
    <subcellularLocation>
        <location evidence="1">Membrane</location>
        <topology evidence="1">Single-pass membrane protein</topology>
    </subcellularLocation>
</comment>
<evidence type="ECO:0000256" key="3">
    <source>
        <dbReference type="ARBA" id="ARBA00022617"/>
    </source>
</evidence>
<comment type="similarity">
    <text evidence="2">Belongs to the cytochrome P450 family.</text>
</comment>
<evidence type="ECO:0000256" key="6">
    <source>
        <dbReference type="ARBA" id="ARBA00022989"/>
    </source>
</evidence>
<dbReference type="PRINTS" id="PR00463">
    <property type="entry name" value="EP450I"/>
</dbReference>
<keyword evidence="12" id="KW-1185">Reference proteome</keyword>
<keyword evidence="7" id="KW-0560">Oxidoreductase</keyword>
<dbReference type="GO" id="GO:0016020">
    <property type="term" value="C:membrane"/>
    <property type="evidence" value="ECO:0007669"/>
    <property type="project" value="UniProtKB-SubCell"/>
</dbReference>
<dbReference type="SUPFAM" id="SSF48264">
    <property type="entry name" value="Cytochrome P450"/>
    <property type="match status" value="1"/>
</dbReference>
<gene>
    <name evidence="11" type="ORF">G2W53_031430</name>
</gene>
<evidence type="ECO:0000256" key="9">
    <source>
        <dbReference type="ARBA" id="ARBA00023033"/>
    </source>
</evidence>
<evidence type="ECO:0000313" key="11">
    <source>
        <dbReference type="EMBL" id="KAF7817461.1"/>
    </source>
</evidence>
<evidence type="ECO:0000256" key="8">
    <source>
        <dbReference type="ARBA" id="ARBA00023004"/>
    </source>
</evidence>
<evidence type="ECO:0000256" key="7">
    <source>
        <dbReference type="ARBA" id="ARBA00023002"/>
    </source>
</evidence>
<evidence type="ECO:0000313" key="12">
    <source>
        <dbReference type="Proteomes" id="UP000634136"/>
    </source>
</evidence>
<dbReference type="PANTHER" id="PTHR47947">
    <property type="entry name" value="CYTOCHROME P450 82C3-RELATED"/>
    <property type="match status" value="1"/>
</dbReference>
<dbReference type="GO" id="GO:0016705">
    <property type="term" value="F:oxidoreductase activity, acting on paired donors, with incorporation or reduction of molecular oxygen"/>
    <property type="evidence" value="ECO:0007669"/>
    <property type="project" value="InterPro"/>
</dbReference>
<dbReference type="Gene3D" id="1.10.630.10">
    <property type="entry name" value="Cytochrome P450"/>
    <property type="match status" value="1"/>
</dbReference>
<protein>
    <submittedName>
        <fullName evidence="11">Isoflavone 2'-hydroxylase</fullName>
    </submittedName>
</protein>
<dbReference type="InterPro" id="IPR001128">
    <property type="entry name" value="Cyt_P450"/>
</dbReference>
<proteinExistence type="inferred from homology"/>
<evidence type="ECO:0000256" key="2">
    <source>
        <dbReference type="ARBA" id="ARBA00010617"/>
    </source>
</evidence>
<sequence>MGKDRFVSESDLSVSELNYLQNVISEALGLFPVVPLMIPQDCKIGGYDVPRGTMLFVNAWALQPHPSFWMDPTSFDGLEGSRELVYNFVPFGVGRRIGPGAILSNRITGLALGCLIQSFGWERPSHQQL</sequence>
<dbReference type="Pfam" id="PF00067">
    <property type="entry name" value="p450"/>
    <property type="match status" value="1"/>
</dbReference>
<name>A0A834WFJ3_9FABA</name>
<keyword evidence="5" id="KW-0479">Metal-binding</keyword>
<evidence type="ECO:0000256" key="5">
    <source>
        <dbReference type="ARBA" id="ARBA00022723"/>
    </source>
</evidence>
<dbReference type="GO" id="GO:0020037">
    <property type="term" value="F:heme binding"/>
    <property type="evidence" value="ECO:0007669"/>
    <property type="project" value="InterPro"/>
</dbReference>
<dbReference type="InterPro" id="IPR002401">
    <property type="entry name" value="Cyt_P450_E_grp-I"/>
</dbReference>
<dbReference type="AlphaFoldDB" id="A0A834WFJ3"/>
<dbReference type="Proteomes" id="UP000634136">
    <property type="component" value="Unassembled WGS sequence"/>
</dbReference>
<keyword evidence="10" id="KW-0472">Membrane</keyword>
<dbReference type="InterPro" id="IPR036396">
    <property type="entry name" value="Cyt_P450_sf"/>
</dbReference>
<dbReference type="PANTHER" id="PTHR47947:SF62">
    <property type="entry name" value="CYTOCHROME P450, FAMILY 81, SUBFAMILY D, POLYPEPTIDE 5"/>
    <property type="match status" value="1"/>
</dbReference>
<keyword evidence="8" id="KW-0408">Iron</keyword>
<evidence type="ECO:0000256" key="1">
    <source>
        <dbReference type="ARBA" id="ARBA00004167"/>
    </source>
</evidence>
<keyword evidence="6" id="KW-1133">Transmembrane helix</keyword>
<evidence type="ECO:0000256" key="10">
    <source>
        <dbReference type="ARBA" id="ARBA00023136"/>
    </source>
</evidence>
<dbReference type="EMBL" id="JAAIUW010000009">
    <property type="protein sequence ID" value="KAF7817461.1"/>
    <property type="molecule type" value="Genomic_DNA"/>
</dbReference>
<keyword evidence="4" id="KW-0812">Transmembrane</keyword>
<comment type="caution">
    <text evidence="11">The sequence shown here is derived from an EMBL/GenBank/DDBJ whole genome shotgun (WGS) entry which is preliminary data.</text>
</comment>
<dbReference type="OrthoDB" id="2789670at2759"/>
<dbReference type="GO" id="GO:0004497">
    <property type="term" value="F:monooxygenase activity"/>
    <property type="evidence" value="ECO:0007669"/>
    <property type="project" value="UniProtKB-KW"/>
</dbReference>